<keyword evidence="3" id="KW-1185">Reference proteome</keyword>
<dbReference type="Pfam" id="PF12118">
    <property type="entry name" value="SprA-related"/>
    <property type="match status" value="1"/>
</dbReference>
<proteinExistence type="predicted"/>
<feature type="region of interest" description="Disordered" evidence="1">
    <location>
        <begin position="157"/>
        <end position="204"/>
    </location>
</feature>
<gene>
    <name evidence="2" type="ORF">C8N35_1011332</name>
</gene>
<accession>A0A2T5VHQ2</accession>
<organism evidence="2 3">
    <name type="scientific">Breoghania corrubedonensis</name>
    <dbReference type="NCBI Taxonomy" id="665038"/>
    <lineage>
        <taxon>Bacteria</taxon>
        <taxon>Pseudomonadati</taxon>
        <taxon>Pseudomonadota</taxon>
        <taxon>Alphaproteobacteria</taxon>
        <taxon>Hyphomicrobiales</taxon>
        <taxon>Stappiaceae</taxon>
        <taxon>Breoghania</taxon>
    </lineage>
</organism>
<dbReference type="Proteomes" id="UP000244081">
    <property type="component" value="Unassembled WGS sequence"/>
</dbReference>
<dbReference type="EMBL" id="QAYG01000001">
    <property type="protein sequence ID" value="PTW63281.1"/>
    <property type="molecule type" value="Genomic_DNA"/>
</dbReference>
<feature type="region of interest" description="Disordered" evidence="1">
    <location>
        <begin position="11"/>
        <end position="94"/>
    </location>
</feature>
<dbReference type="RefSeq" id="WP_107988736.1">
    <property type="nucleotide sequence ID" value="NZ_QAYG01000001.1"/>
</dbReference>
<dbReference type="OrthoDB" id="9812722at2"/>
<evidence type="ECO:0000313" key="3">
    <source>
        <dbReference type="Proteomes" id="UP000244081"/>
    </source>
</evidence>
<evidence type="ECO:0000313" key="2">
    <source>
        <dbReference type="EMBL" id="PTW63281.1"/>
    </source>
</evidence>
<evidence type="ECO:0000256" key="1">
    <source>
        <dbReference type="SAM" id="MobiDB-lite"/>
    </source>
</evidence>
<dbReference type="InterPro" id="IPR021973">
    <property type="entry name" value="SprA-related"/>
</dbReference>
<feature type="compositionally biased region" description="Basic and acidic residues" evidence="1">
    <location>
        <begin position="49"/>
        <end position="69"/>
    </location>
</feature>
<protein>
    <submittedName>
        <fullName evidence="2">SprA family protein</fullName>
    </submittedName>
</protein>
<comment type="caution">
    <text evidence="2">The sequence shown here is derived from an EMBL/GenBank/DDBJ whole genome shotgun (WGS) entry which is preliminary data.</text>
</comment>
<sequence length="204" mass="20788">MVAAIGPYAAALAAPDRFTGGQPSPASGRNLPVDEKGNGATATELTEEEQQRVSELKKRDAEVRAHEQAHASAGGTLSGSPSFETERGPDGRTYAVGGEVAIDVSPAQTPDATMAKADQIVRAALAPADPSPQDMRVAAAAREMRAQAQAELIKLQAEELGSGANEAGGGADTPRASGETNADANFSAQRAYAEASQILAPPPA</sequence>
<dbReference type="AlphaFoldDB" id="A0A2T5VHQ2"/>
<reference evidence="2 3" key="1">
    <citation type="submission" date="2018-04" db="EMBL/GenBank/DDBJ databases">
        <title>Genomic Encyclopedia of Archaeal and Bacterial Type Strains, Phase II (KMG-II): from individual species to whole genera.</title>
        <authorList>
            <person name="Goeker M."/>
        </authorList>
    </citation>
    <scope>NUCLEOTIDE SEQUENCE [LARGE SCALE GENOMIC DNA]</scope>
    <source>
        <strain evidence="2 3">DSM 23382</strain>
    </source>
</reference>
<name>A0A2T5VHQ2_9HYPH</name>
<feature type="compositionally biased region" description="Polar residues" evidence="1">
    <location>
        <begin position="178"/>
        <end position="188"/>
    </location>
</feature>